<dbReference type="PROSITE" id="PS51669">
    <property type="entry name" value="4FE4S_MOW_BIS_MGD"/>
    <property type="match status" value="1"/>
</dbReference>
<dbReference type="Gene3D" id="3.30.2070.10">
    <property type="entry name" value="Formate dehydrogenase/DMSO reductase"/>
    <property type="match status" value="1"/>
</dbReference>
<keyword evidence="7" id="KW-1185">Reference proteome</keyword>
<dbReference type="InterPro" id="IPR006656">
    <property type="entry name" value="Mopterin_OxRdtase"/>
</dbReference>
<dbReference type="Pfam" id="PF01568">
    <property type="entry name" value="Molydop_binding"/>
    <property type="match status" value="1"/>
</dbReference>
<dbReference type="RefSeq" id="WP_256311082.1">
    <property type="nucleotide sequence ID" value="NZ_JANGAC010000005.1"/>
</dbReference>
<dbReference type="SUPFAM" id="SSF50692">
    <property type="entry name" value="ADC-like"/>
    <property type="match status" value="1"/>
</dbReference>
<reference evidence="6 7" key="1">
    <citation type="submission" date="2022-06" db="EMBL/GenBank/DDBJ databases">
        <title>Isolation of gut microbiota from human fecal samples.</title>
        <authorList>
            <person name="Pamer E.G."/>
            <person name="Barat B."/>
            <person name="Waligurski E."/>
            <person name="Medina S."/>
            <person name="Paddock L."/>
            <person name="Mostad J."/>
        </authorList>
    </citation>
    <scope>NUCLEOTIDE SEQUENCE [LARGE SCALE GENOMIC DNA]</scope>
    <source>
        <strain evidence="6 7">DFI.7.95</strain>
    </source>
</reference>
<dbReference type="InterPro" id="IPR006963">
    <property type="entry name" value="Mopterin_OxRdtase_4Fe-4S_dom"/>
</dbReference>
<dbReference type="Gene3D" id="2.20.25.90">
    <property type="entry name" value="ADC-like domains"/>
    <property type="match status" value="1"/>
</dbReference>
<evidence type="ECO:0000259" key="5">
    <source>
        <dbReference type="PROSITE" id="PS51669"/>
    </source>
</evidence>
<dbReference type="PANTHER" id="PTHR43742:SF6">
    <property type="entry name" value="OXIDOREDUCTASE YYAE-RELATED"/>
    <property type="match status" value="1"/>
</dbReference>
<dbReference type="CDD" id="cd02766">
    <property type="entry name" value="MopB_3"/>
    <property type="match status" value="1"/>
</dbReference>
<dbReference type="Gene3D" id="2.40.40.20">
    <property type="match status" value="1"/>
</dbReference>
<accession>A0ABT1S964</accession>
<dbReference type="PANTHER" id="PTHR43742">
    <property type="entry name" value="TRIMETHYLAMINE-N-OXIDE REDUCTASE"/>
    <property type="match status" value="1"/>
</dbReference>
<evidence type="ECO:0000256" key="4">
    <source>
        <dbReference type="ARBA" id="ARBA00023014"/>
    </source>
</evidence>
<comment type="similarity">
    <text evidence="1">Belongs to the prokaryotic molybdopterin-containing oxidoreductase family.</text>
</comment>
<dbReference type="SMART" id="SM00926">
    <property type="entry name" value="Molybdop_Fe4S4"/>
    <property type="match status" value="1"/>
</dbReference>
<keyword evidence="4" id="KW-0411">Iron-sulfur</keyword>
<keyword evidence="3" id="KW-0408">Iron</keyword>
<evidence type="ECO:0000256" key="3">
    <source>
        <dbReference type="ARBA" id="ARBA00023004"/>
    </source>
</evidence>
<name>A0ABT1S964_9FIRM</name>
<dbReference type="Pfam" id="PF04879">
    <property type="entry name" value="Molybdop_Fe4S4"/>
    <property type="match status" value="1"/>
</dbReference>
<comment type="caution">
    <text evidence="6">The sequence shown here is derived from an EMBL/GenBank/DDBJ whole genome shotgun (WGS) entry which is preliminary data.</text>
</comment>
<dbReference type="EMBL" id="JANGAC010000005">
    <property type="protein sequence ID" value="MCQ4923016.1"/>
    <property type="molecule type" value="Genomic_DNA"/>
</dbReference>
<evidence type="ECO:0000313" key="7">
    <source>
        <dbReference type="Proteomes" id="UP001524478"/>
    </source>
</evidence>
<dbReference type="InterPro" id="IPR009010">
    <property type="entry name" value="Asp_de-COase-like_dom_sf"/>
</dbReference>
<dbReference type="Pfam" id="PF00384">
    <property type="entry name" value="Molybdopterin"/>
    <property type="match status" value="1"/>
</dbReference>
<sequence length="667" mass="75239">MDYNEIKISTSCTLDCWDSCSILATVSDNKIISLKGDNRNHITGNVLCAKGMRYMDMINHPDRIREPLIKEKNGWKRASWEEALDLVASKLHELRETYPTTALLHCNHAGNVGLLKKVENRFFSAYGGVTAAIGSLCVGAGSEGQRYDFGKSLSHEISDVVNSKTIIIWGRNPMDTGLHLVPFLKEAKRRGAYIIVIDPLETNTVKLADMHISPLPGTDGALALTMANILIERGLIDKEFIDKYVVGFDEFRSYVKDFTLEKGAKTSGVPIEDIETLVDKYGNSKPSSIIIGFGIQRYTNGGYTIRTIDALGAITGNIGIGGGGVNYNNSRMNDYIDHELLSGETLRKHHRVFSRPKMAEFIETAEDPKVEIIFTTRANPLTQFMDSNRMTRAFEKVGFKVTIDMFMTDTASLSDVVLPCRHFLEEDNIICPPSNHNYINYCNKVIEPNPWIPSELWIWNELAKRLELENFPIGNSEWWIEKALKPMTDLTGITIDDIKSGPIIVPGATPVAWYDKNFQTPSGKYELYSNLAKSQGFEPLPVYKSIDMEPNEEYPFYLLTPHTKDSLNSQHFVLVDEKQLPIVYIHSETGSKMDIRNGSVAEVFTDTGSLDCVVEYNDSIRRDILMIYQGWWIQRLGGVNRLISERYSDMGNNAAYYECICNIRYKA</sequence>
<evidence type="ECO:0000256" key="2">
    <source>
        <dbReference type="ARBA" id="ARBA00022723"/>
    </source>
</evidence>
<organism evidence="6 7">
    <name type="scientific">Tissierella carlieri</name>
    <dbReference type="NCBI Taxonomy" id="689904"/>
    <lineage>
        <taxon>Bacteria</taxon>
        <taxon>Bacillati</taxon>
        <taxon>Bacillota</taxon>
        <taxon>Tissierellia</taxon>
        <taxon>Tissierellales</taxon>
        <taxon>Tissierellaceae</taxon>
        <taxon>Tissierella</taxon>
    </lineage>
</organism>
<dbReference type="Gene3D" id="3.40.228.10">
    <property type="entry name" value="Dimethylsulfoxide Reductase, domain 2"/>
    <property type="match status" value="1"/>
</dbReference>
<proteinExistence type="inferred from homology"/>
<dbReference type="Proteomes" id="UP001524478">
    <property type="component" value="Unassembled WGS sequence"/>
</dbReference>
<dbReference type="SUPFAM" id="SSF53706">
    <property type="entry name" value="Formate dehydrogenase/DMSO reductase, domains 1-3"/>
    <property type="match status" value="1"/>
</dbReference>
<protein>
    <submittedName>
        <fullName evidence="6">Molybdopterin-dependent oxidoreductase</fullName>
    </submittedName>
</protein>
<evidence type="ECO:0000256" key="1">
    <source>
        <dbReference type="ARBA" id="ARBA00010312"/>
    </source>
</evidence>
<evidence type="ECO:0000313" key="6">
    <source>
        <dbReference type="EMBL" id="MCQ4923016.1"/>
    </source>
</evidence>
<dbReference type="InterPro" id="IPR006657">
    <property type="entry name" value="MoPterin_dinucl-bd_dom"/>
</dbReference>
<dbReference type="InterPro" id="IPR050612">
    <property type="entry name" value="Prok_Mopterin_Oxidored"/>
</dbReference>
<feature type="domain" description="4Fe-4S Mo/W bis-MGD-type" evidence="5">
    <location>
        <begin position="5"/>
        <end position="62"/>
    </location>
</feature>
<gene>
    <name evidence="6" type="ORF">NE686_07980</name>
</gene>
<dbReference type="Gene3D" id="3.40.50.740">
    <property type="match status" value="1"/>
</dbReference>
<keyword evidence="2" id="KW-0479">Metal-binding</keyword>